<accession>A0A154BV03</accession>
<dbReference type="PANTHER" id="PTHR20275:SF0">
    <property type="entry name" value="NAD KINASE"/>
    <property type="match status" value="1"/>
</dbReference>
<reference evidence="7 8" key="1">
    <citation type="submission" date="2016-02" db="EMBL/GenBank/DDBJ databases">
        <title>Anaerosporomusa subterraneum gen. nov., sp. nov., a spore-forming obligate anaerobe isolated from saprolite.</title>
        <authorList>
            <person name="Choi J.K."/>
            <person name="Shah M."/>
            <person name="Yee N."/>
        </authorList>
    </citation>
    <scope>NUCLEOTIDE SEQUENCE [LARGE SCALE GENOMIC DNA]</scope>
    <source>
        <strain evidence="7 8">RU4</strain>
    </source>
</reference>
<comment type="function">
    <text evidence="6">Involved in the regulation of the intracellular balance of NAD and NADP, and is a key enzyme in the biosynthesis of NADP. Catalyzes specifically the phosphorylation on 2'-hydroxyl of the adenosine moiety of NAD to yield NADP.</text>
</comment>
<dbReference type="SUPFAM" id="SSF111331">
    <property type="entry name" value="NAD kinase/diacylglycerol kinase-like"/>
    <property type="match status" value="1"/>
</dbReference>
<organism evidence="7 8">
    <name type="scientific">Anaerosporomusa subterranea</name>
    <dbReference type="NCBI Taxonomy" id="1794912"/>
    <lineage>
        <taxon>Bacteria</taxon>
        <taxon>Bacillati</taxon>
        <taxon>Bacillota</taxon>
        <taxon>Negativicutes</taxon>
        <taxon>Acetonemataceae</taxon>
        <taxon>Anaerosporomusa</taxon>
    </lineage>
</organism>
<evidence type="ECO:0000256" key="2">
    <source>
        <dbReference type="ARBA" id="ARBA00022777"/>
    </source>
</evidence>
<dbReference type="HAMAP" id="MF_00361">
    <property type="entry name" value="NAD_kinase"/>
    <property type="match status" value="1"/>
</dbReference>
<dbReference type="Pfam" id="PF20143">
    <property type="entry name" value="NAD_kinase_C"/>
    <property type="match status" value="1"/>
</dbReference>
<keyword evidence="6" id="KW-0067">ATP-binding</keyword>
<keyword evidence="1 6" id="KW-0808">Transferase</keyword>
<protein>
    <recommendedName>
        <fullName evidence="6">NAD kinase</fullName>
        <ecNumber evidence="6">2.7.1.23</ecNumber>
    </recommendedName>
    <alternativeName>
        <fullName evidence="6">ATP-dependent NAD kinase</fullName>
    </alternativeName>
</protein>
<dbReference type="Gene3D" id="3.40.50.10330">
    <property type="entry name" value="Probable inorganic polyphosphate/atp-NAD kinase, domain 1"/>
    <property type="match status" value="1"/>
</dbReference>
<dbReference type="Pfam" id="PF01513">
    <property type="entry name" value="NAD_kinase"/>
    <property type="match status" value="1"/>
</dbReference>
<dbReference type="GO" id="GO:0046872">
    <property type="term" value="F:metal ion binding"/>
    <property type="evidence" value="ECO:0007669"/>
    <property type="project" value="UniProtKB-UniRule"/>
</dbReference>
<evidence type="ECO:0000313" key="8">
    <source>
        <dbReference type="Proteomes" id="UP000076268"/>
    </source>
</evidence>
<dbReference type="InterPro" id="IPR016064">
    <property type="entry name" value="NAD/diacylglycerol_kinase_sf"/>
</dbReference>
<evidence type="ECO:0000256" key="1">
    <source>
        <dbReference type="ARBA" id="ARBA00022679"/>
    </source>
</evidence>
<feature type="binding site" evidence="6">
    <location>
        <position position="160"/>
    </location>
    <ligand>
        <name>NAD(+)</name>
        <dbReference type="ChEBI" id="CHEBI:57540"/>
    </ligand>
</feature>
<keyword evidence="2 6" id="KW-0418">Kinase</keyword>
<keyword evidence="4 6" id="KW-0520">NAD</keyword>
<feature type="binding site" evidence="6">
    <location>
        <begin position="190"/>
        <end position="195"/>
    </location>
    <ligand>
        <name>NAD(+)</name>
        <dbReference type="ChEBI" id="CHEBI:57540"/>
    </ligand>
</feature>
<evidence type="ECO:0000256" key="3">
    <source>
        <dbReference type="ARBA" id="ARBA00022857"/>
    </source>
</evidence>
<comment type="catalytic activity">
    <reaction evidence="5 6">
        <text>NAD(+) + ATP = ADP + NADP(+) + H(+)</text>
        <dbReference type="Rhea" id="RHEA:18629"/>
        <dbReference type="ChEBI" id="CHEBI:15378"/>
        <dbReference type="ChEBI" id="CHEBI:30616"/>
        <dbReference type="ChEBI" id="CHEBI:57540"/>
        <dbReference type="ChEBI" id="CHEBI:58349"/>
        <dbReference type="ChEBI" id="CHEBI:456216"/>
        <dbReference type="EC" id="2.7.1.23"/>
    </reaction>
</comment>
<dbReference type="STRING" id="1794912.AXX12_05250"/>
<evidence type="ECO:0000256" key="5">
    <source>
        <dbReference type="ARBA" id="ARBA00047925"/>
    </source>
</evidence>
<dbReference type="GO" id="GO:0005737">
    <property type="term" value="C:cytoplasm"/>
    <property type="evidence" value="ECO:0007669"/>
    <property type="project" value="UniProtKB-SubCell"/>
</dbReference>
<dbReference type="InterPro" id="IPR002504">
    <property type="entry name" value="NADK"/>
</dbReference>
<keyword evidence="6" id="KW-0963">Cytoplasm</keyword>
<name>A0A154BV03_ANASB</name>
<feature type="binding site" evidence="6">
    <location>
        <begin position="149"/>
        <end position="150"/>
    </location>
    <ligand>
        <name>NAD(+)</name>
        <dbReference type="ChEBI" id="CHEBI:57540"/>
    </ligand>
</feature>
<feature type="active site" description="Proton acceptor" evidence="6">
    <location>
        <position position="75"/>
    </location>
</feature>
<evidence type="ECO:0000313" key="7">
    <source>
        <dbReference type="EMBL" id="KYZ77640.1"/>
    </source>
</evidence>
<sequence>MPEIGGSVLTIGIYPNMEKTGITDVVCQVADYLIERGARVLLPQDFATACDRPMLAADRDIMMRQINLGITLGGDGTILHVARELAQAKIPVCGINMGNLGFLTAAELSELQPALDKLLTGDYLVEERMMLVATVLRQGETIFSATALNDVVMTNSASPRLIRLNVYVDEELIAGYPADGFILATSTGATGYSLSAGGPVVSPHVEAMILTPICPHTLYSRALVVSRQETVEVRPQSPEEIVALTIDGKSNFCMIFGDALKVTESPEKARLVRFNDKSYYQTLHRKLRRGEIDATS</sequence>
<comment type="subcellular location">
    <subcellularLocation>
        <location evidence="6">Cytoplasm</location>
    </subcellularLocation>
</comment>
<dbReference type="EC" id="2.7.1.23" evidence="6"/>
<feature type="binding site" evidence="6">
    <location>
        <position position="179"/>
    </location>
    <ligand>
        <name>NAD(+)</name>
        <dbReference type="ChEBI" id="CHEBI:57540"/>
    </ligand>
</feature>
<dbReference type="InterPro" id="IPR017438">
    <property type="entry name" value="ATP-NAD_kinase_N"/>
</dbReference>
<proteinExistence type="inferred from homology"/>
<dbReference type="OrthoDB" id="9774737at2"/>
<dbReference type="GO" id="GO:0005524">
    <property type="term" value="F:ATP binding"/>
    <property type="evidence" value="ECO:0007669"/>
    <property type="project" value="UniProtKB-KW"/>
</dbReference>
<dbReference type="EMBL" id="LSGP01000013">
    <property type="protein sequence ID" value="KYZ77640.1"/>
    <property type="molecule type" value="Genomic_DNA"/>
</dbReference>
<comment type="caution">
    <text evidence="7">The sequence shown here is derived from an EMBL/GenBank/DDBJ whole genome shotgun (WGS) entry which is preliminary data.</text>
</comment>
<keyword evidence="8" id="KW-1185">Reference proteome</keyword>
<dbReference type="PANTHER" id="PTHR20275">
    <property type="entry name" value="NAD KINASE"/>
    <property type="match status" value="1"/>
</dbReference>
<dbReference type="GO" id="GO:0006741">
    <property type="term" value="P:NADP+ biosynthetic process"/>
    <property type="evidence" value="ECO:0007669"/>
    <property type="project" value="UniProtKB-UniRule"/>
</dbReference>
<comment type="cofactor">
    <cofactor evidence="6">
        <name>a divalent metal cation</name>
        <dbReference type="ChEBI" id="CHEBI:60240"/>
    </cofactor>
</comment>
<dbReference type="GO" id="GO:0019674">
    <property type="term" value="P:NAD+ metabolic process"/>
    <property type="evidence" value="ECO:0007669"/>
    <property type="project" value="InterPro"/>
</dbReference>
<keyword evidence="3 6" id="KW-0521">NADP</keyword>
<dbReference type="InterPro" id="IPR017437">
    <property type="entry name" value="ATP-NAD_kinase_PpnK-typ_C"/>
</dbReference>
<evidence type="ECO:0000256" key="4">
    <source>
        <dbReference type="ARBA" id="ARBA00023027"/>
    </source>
</evidence>
<dbReference type="Proteomes" id="UP000076268">
    <property type="component" value="Unassembled WGS sequence"/>
</dbReference>
<dbReference type="GO" id="GO:0003951">
    <property type="term" value="F:NAD+ kinase activity"/>
    <property type="evidence" value="ECO:0007669"/>
    <property type="project" value="UniProtKB-UniRule"/>
</dbReference>
<feature type="binding site" evidence="6">
    <location>
        <begin position="75"/>
        <end position="76"/>
    </location>
    <ligand>
        <name>NAD(+)</name>
        <dbReference type="ChEBI" id="CHEBI:57540"/>
    </ligand>
</feature>
<comment type="similarity">
    <text evidence="6">Belongs to the NAD kinase family.</text>
</comment>
<feature type="binding site" evidence="6">
    <location>
        <position position="80"/>
    </location>
    <ligand>
        <name>NAD(+)</name>
        <dbReference type="ChEBI" id="CHEBI:57540"/>
    </ligand>
</feature>
<dbReference type="GO" id="GO:0051287">
    <property type="term" value="F:NAD binding"/>
    <property type="evidence" value="ECO:0007669"/>
    <property type="project" value="UniProtKB-ARBA"/>
</dbReference>
<keyword evidence="6" id="KW-0547">Nucleotide-binding</keyword>
<evidence type="ECO:0000256" key="6">
    <source>
        <dbReference type="HAMAP-Rule" id="MF_00361"/>
    </source>
</evidence>
<dbReference type="Gene3D" id="2.60.200.30">
    <property type="entry name" value="Probable inorganic polyphosphate/atp-NAD kinase, domain 2"/>
    <property type="match status" value="1"/>
</dbReference>
<comment type="caution">
    <text evidence="6">Lacks conserved residue(s) required for the propagation of feature annotation.</text>
</comment>
<dbReference type="AlphaFoldDB" id="A0A154BV03"/>
<gene>
    <name evidence="6" type="primary">nadK</name>
    <name evidence="7" type="ORF">AXX12_05250</name>
</gene>